<dbReference type="AlphaFoldDB" id="I0K7E3"/>
<dbReference type="Pfam" id="PF04738">
    <property type="entry name" value="Lant_dehydr_N"/>
    <property type="match status" value="1"/>
</dbReference>
<proteinExistence type="predicted"/>
<accession>I0K7E3</accession>
<dbReference type="Proteomes" id="UP000011058">
    <property type="component" value="Chromosome"/>
</dbReference>
<evidence type="ECO:0000259" key="2">
    <source>
        <dbReference type="Pfam" id="PF14028"/>
    </source>
</evidence>
<name>I0K7E3_9BACT</name>
<sequence length="1029" mass="116592">MVRRPTYPLQTLTQFYKLLTTNPIDDVLRTYYRDPVMQEAIFVASPGLYERLQRWLDGEPLPEQKKLINTLHKYLVRMCSRSTPYGLFAGCSLGTFADESRLRADLPDALRAHVRVDTDCLRAIGQWLTQQPHLRTQLLLFPNSSLYRVGASWRYVEQQRGADQRLQYFISAVEAEAALNCLLTAAQSGATIHQLAHQLTADTPTDGLGDAFEEAFAEAVDFVEQLIESQLLVFEVEPAVTGIDSLNQLATRIGQLPDATEVAQSLWALHDQLRQPDRLQAYNHTRRWFAERQIDAPSTDVVQVNAFFPNTITIGQSVIRLLQRDLDKLLVLNQPAHRPDLDEFARRFTNRYEEEEIPLSLALDNEFGVGYGNVSTLGVGYAPLIDDLSVGITTALPTATWDWWHTLVMEKYTEALRTRQAEIELTDDDLAYIGRQQRPTTPLPSSFYAVGSLLASSEKALDAGDFQFNLLGCGGPSAMNLLSRFGEGEPALAAHIRACAAAEEARHPDVVIAEIIHLPENRVGNILARPPIHQYEIPYLGQASVAADCQIPITDLLVSTRNGRVVLRSKRLNKRVIPRLTTAHNFKQGLPIYRFLCDLQAQDAHLNVAWNWGVLREQTYLPRIRYRRVVVSRATWQLPTQTLTPDNPLRLVAQLTAAGLPDQFVVAQADHELLISMHVPASLELLSQEIRKTDRIKLIECLATPDRCPLRRQRDTYTHELVIPFWNPDAPVFSGLPQAAEAGPQRRFSVGSEWFYLKIYTGEKMSDLLLTDSIYPVVQQLLKTQIISAFFFVRYQDTDPHLRLRFRGNPHVEFYQYVVRAVEQALREAVGSGVVHRVQVETYQRELERYGMAQIEQCETLFHYDSLSTLALLAHTGGTFDEDLRFAAGVAKIDRLLTGLGWATAARRRLLNQLKERFFAEFGGESTLRQQLNDKYRHYRPVLAEALSVTFDPADGLWRWEREQTAVLTELATGITDAEQLFSLTGSLVHMILNRLFPSKQRLYELVVYHCLAKHYDALAARESTVVEG</sequence>
<dbReference type="EMBL" id="HE796683">
    <property type="protein sequence ID" value="CCH00046.1"/>
    <property type="molecule type" value="Genomic_DNA"/>
</dbReference>
<dbReference type="STRING" id="1166018.FAES_2037"/>
<gene>
    <name evidence="3" type="ORF">FAES_2037</name>
</gene>
<evidence type="ECO:0000313" key="4">
    <source>
        <dbReference type="Proteomes" id="UP000011058"/>
    </source>
</evidence>
<evidence type="ECO:0000259" key="1">
    <source>
        <dbReference type="Pfam" id="PF04738"/>
    </source>
</evidence>
<organism evidence="3 4">
    <name type="scientific">Fibrella aestuarina BUZ 2</name>
    <dbReference type="NCBI Taxonomy" id="1166018"/>
    <lineage>
        <taxon>Bacteria</taxon>
        <taxon>Pseudomonadati</taxon>
        <taxon>Bacteroidota</taxon>
        <taxon>Cytophagia</taxon>
        <taxon>Cytophagales</taxon>
        <taxon>Spirosomataceae</taxon>
        <taxon>Fibrella</taxon>
    </lineage>
</organism>
<feature type="domain" description="Lantibiotic dehydratase N-terminal" evidence="1">
    <location>
        <begin position="33"/>
        <end position="686"/>
    </location>
</feature>
<feature type="domain" description="Thiopeptide-type bacteriocin biosynthesis" evidence="2">
    <location>
        <begin position="754"/>
        <end position="1016"/>
    </location>
</feature>
<dbReference type="KEGG" id="fae:FAES_2037"/>
<dbReference type="HOGENOM" id="CLU_010573_0_0_10"/>
<dbReference type="InterPro" id="IPR006827">
    <property type="entry name" value="Lant_deHydtase_N"/>
</dbReference>
<dbReference type="Pfam" id="PF14028">
    <property type="entry name" value="Lant_dehydr_C"/>
    <property type="match status" value="1"/>
</dbReference>
<reference evidence="3 4" key="1">
    <citation type="journal article" date="2012" name="J. Bacteriol.">
        <title>Genome Sequence of Fibrella aestuarina BUZ 2T, a Filamentous Marine Bacterium.</title>
        <authorList>
            <person name="Filippini M."/>
            <person name="Qi W."/>
            <person name="Blom J."/>
            <person name="Goesmann A."/>
            <person name="Smits T.H."/>
            <person name="Bagheri H.C."/>
        </authorList>
    </citation>
    <scope>NUCLEOTIDE SEQUENCE [LARGE SCALE GENOMIC DNA]</scope>
    <source>
        <strain evidence="4">BUZ 2T</strain>
    </source>
</reference>
<evidence type="ECO:0000313" key="3">
    <source>
        <dbReference type="EMBL" id="CCH00046.1"/>
    </source>
</evidence>
<keyword evidence="4" id="KW-1185">Reference proteome</keyword>
<dbReference type="PATRIC" id="fig|1166018.3.peg.3784"/>
<dbReference type="NCBIfam" id="TIGR03891">
    <property type="entry name" value="thiopep_ocin"/>
    <property type="match status" value="1"/>
</dbReference>
<dbReference type="InterPro" id="IPR023809">
    <property type="entry name" value="Thiopep_bacteriocin_synth_dom"/>
</dbReference>
<protein>
    <submittedName>
        <fullName evidence="3">Subtilin biosynthesis protein spaB</fullName>
    </submittedName>
</protein>
<dbReference type="eggNOG" id="ENOG502Z81U">
    <property type="taxonomic scope" value="Bacteria"/>
</dbReference>